<dbReference type="EMBL" id="JBEZFP010000039">
    <property type="protein sequence ID" value="MEU8135234.1"/>
    <property type="molecule type" value="Genomic_DNA"/>
</dbReference>
<dbReference type="RefSeq" id="WP_358354770.1">
    <property type="nucleotide sequence ID" value="NZ_JBEZFP010000039.1"/>
</dbReference>
<proteinExistence type="predicted"/>
<evidence type="ECO:0000313" key="2">
    <source>
        <dbReference type="EMBL" id="MEU8135234.1"/>
    </source>
</evidence>
<keyword evidence="3" id="KW-1185">Reference proteome</keyword>
<name>A0ABV3DJ69_9ACTN</name>
<gene>
    <name evidence="2" type="ORF">AB0C36_17150</name>
</gene>
<dbReference type="InterPro" id="IPR025406">
    <property type="entry name" value="DUF4132"/>
</dbReference>
<feature type="domain" description="DUF4132" evidence="1">
    <location>
        <begin position="654"/>
        <end position="840"/>
    </location>
</feature>
<sequence>MGTETPTTATRATRHEGTFVLPDAWNRSTTLRASAPHDPERLAATLSGYISHWLAAAAGIEADAAALDGVDVVWAATVVQELSGTMENTYNYISPSDRRKLYGILVELPTDEAFRVLLDHVDHARAAVLAAAKRYPVRALRLLVDAVAEDPEPAAATARLLLTTHIDAHRDLVAAVRPMLDPETVGIIDAQTRVVVTAPPASAAEVPPVLATPPWTRKRTRPVTVPGLAAGATGRLVWQAGEREAFAAAARQSPSPRPIPLTTERVDALRAGELSDWEAVQLFLQNSDAGLTDELLCWRPNLRWFAPSDARALLATYEADAIPLMLAVALESPIHKADVLMPVVDLDTARLMAGWLHRRSDAPRDVAAAWLTRHQDDAARLLVPDAVGKAGPERRAAERALRHIAADDGEAVVRKAAATYGSRAAAAIDAMFATDPLSLGLPARMPAIPQWASPSMLPQVTLRSGTALPDEAAGALVAMLAISKPGMPYAGLVEVKAACDPDAAAAFAWALFEAWRLAGMPTKEAWAFHALGVLGTDDTAARLEPFVLRWPHQGVHKRAVDGVDVLAAIGTPATLRRLLALSRGQGLRAVRTRAKDKVAEVAASLGLSDAQLAERLVPDFGLDADGTTVLDFGSRRFTVGFDAQLRPYVLDEAGKHRKDLPPVGPADDAEIAGAARDRFAALKKDVRKTATAALRRLEAAMVGGRTWTADEFREFIAEQPLIRHIARRLLWSAKVGAADPVTFRISEDGAFTDVHGDVVALPPDETSDAVVAVAHPAVLGDDLPRWVEVFADREIAQPFAQLDRAVHTPLPGESADAQVARYAGATVETAKLLGLERRGWLREAPGQGGYQCASVLPLGDGWEVTLSYHPGIYAGVPTMNPTQALEAIELTRTGRGAYASAVHSRTFADLGPALVSEILAALDSLSGPPPTA</sequence>
<dbReference type="Proteomes" id="UP001551482">
    <property type="component" value="Unassembled WGS sequence"/>
</dbReference>
<protein>
    <submittedName>
        <fullName evidence="2">DUF4132 domain-containing protein</fullName>
    </submittedName>
</protein>
<comment type="caution">
    <text evidence="2">The sequence shown here is derived from an EMBL/GenBank/DDBJ whole genome shotgun (WGS) entry which is preliminary data.</text>
</comment>
<organism evidence="2 3">
    <name type="scientific">Streptodolium elevatio</name>
    <dbReference type="NCBI Taxonomy" id="3157996"/>
    <lineage>
        <taxon>Bacteria</taxon>
        <taxon>Bacillati</taxon>
        <taxon>Actinomycetota</taxon>
        <taxon>Actinomycetes</taxon>
        <taxon>Kitasatosporales</taxon>
        <taxon>Streptomycetaceae</taxon>
        <taxon>Streptodolium</taxon>
    </lineage>
</organism>
<evidence type="ECO:0000313" key="3">
    <source>
        <dbReference type="Proteomes" id="UP001551482"/>
    </source>
</evidence>
<accession>A0ABV3DJ69</accession>
<reference evidence="2 3" key="1">
    <citation type="submission" date="2024-06" db="EMBL/GenBank/DDBJ databases">
        <title>The Natural Products Discovery Center: Release of the First 8490 Sequenced Strains for Exploring Actinobacteria Biosynthetic Diversity.</title>
        <authorList>
            <person name="Kalkreuter E."/>
            <person name="Kautsar S.A."/>
            <person name="Yang D."/>
            <person name="Bader C.D."/>
            <person name="Teijaro C.N."/>
            <person name="Fluegel L."/>
            <person name="Davis C.M."/>
            <person name="Simpson J.R."/>
            <person name="Lauterbach L."/>
            <person name="Steele A.D."/>
            <person name="Gui C."/>
            <person name="Meng S."/>
            <person name="Li G."/>
            <person name="Viehrig K."/>
            <person name="Ye F."/>
            <person name="Su P."/>
            <person name="Kiefer A.F."/>
            <person name="Nichols A."/>
            <person name="Cepeda A.J."/>
            <person name="Yan W."/>
            <person name="Fan B."/>
            <person name="Jiang Y."/>
            <person name="Adhikari A."/>
            <person name="Zheng C.-J."/>
            <person name="Schuster L."/>
            <person name="Cowan T.M."/>
            <person name="Smanski M.J."/>
            <person name="Chevrette M.G."/>
            <person name="De Carvalho L.P.S."/>
            <person name="Shen B."/>
        </authorList>
    </citation>
    <scope>NUCLEOTIDE SEQUENCE [LARGE SCALE GENOMIC DNA]</scope>
    <source>
        <strain evidence="2 3">NPDC048946</strain>
    </source>
</reference>
<evidence type="ECO:0000259" key="1">
    <source>
        <dbReference type="Pfam" id="PF13569"/>
    </source>
</evidence>
<dbReference type="Pfam" id="PF13569">
    <property type="entry name" value="DUF4132"/>
    <property type="match status" value="1"/>
</dbReference>